<reference evidence="2" key="3">
    <citation type="submission" date="2015-11" db="EMBL/GenBank/DDBJ databases">
        <authorList>
            <consortium name="FlyBase"/>
        </authorList>
    </citation>
    <scope>NUCLEOTIDE SEQUENCE</scope>
    <source>
        <strain evidence="2">TSC#15010-1051.87</strain>
    </source>
</reference>
<evidence type="ECO:0000313" key="2">
    <source>
        <dbReference type="EMBL" id="KRF82890.1"/>
    </source>
</evidence>
<dbReference type="EMBL" id="CH940650">
    <property type="protein sequence ID" value="KRF82889.1"/>
    <property type="molecule type" value="Genomic_DNA"/>
</dbReference>
<evidence type="ECO:0000313" key="1">
    <source>
        <dbReference type="EMBL" id="KRF82889.1"/>
    </source>
</evidence>
<dbReference type="OrthoDB" id="7850641at2759"/>
<dbReference type="Proteomes" id="UP000008792">
    <property type="component" value="Unassembled WGS sequence"/>
</dbReference>
<name>A0A0Q9WEL8_DROVI</name>
<accession>A0A0Q9WEL8</accession>
<organism evidence="2 3">
    <name type="scientific">Drosophila virilis</name>
    <name type="common">Fruit fly</name>
    <dbReference type="NCBI Taxonomy" id="7244"/>
    <lineage>
        <taxon>Eukaryota</taxon>
        <taxon>Metazoa</taxon>
        <taxon>Ecdysozoa</taxon>
        <taxon>Arthropoda</taxon>
        <taxon>Hexapoda</taxon>
        <taxon>Insecta</taxon>
        <taxon>Pterygota</taxon>
        <taxon>Neoptera</taxon>
        <taxon>Endopterygota</taxon>
        <taxon>Diptera</taxon>
        <taxon>Brachycera</taxon>
        <taxon>Muscomorpha</taxon>
        <taxon>Ephydroidea</taxon>
        <taxon>Drosophilidae</taxon>
        <taxon>Drosophila</taxon>
    </lineage>
</organism>
<dbReference type="KEGG" id="dvi:26530924"/>
<dbReference type="AlphaFoldDB" id="A0A0Q9WEL8"/>
<gene>
    <name evidence="2" type="primary">Dvir\GJ26154</name>
    <name evidence="2" type="ORF">Dvir_GJ26154</name>
</gene>
<proteinExistence type="predicted"/>
<reference evidence="2" key="2">
    <citation type="journal article" date="2008" name="Bioinformatics">
        <title>Assembly reconciliation.</title>
        <authorList>
            <person name="Zimin A.V."/>
            <person name="Smith D.R."/>
            <person name="Sutton G."/>
            <person name="Yorke J.A."/>
        </authorList>
    </citation>
    <scope>NUCLEOTIDE SEQUENCE</scope>
    <source>
        <strain evidence="2">TSC#15010-1051.87</strain>
    </source>
</reference>
<reference evidence="2 3" key="1">
    <citation type="journal article" date="2007" name="Nature">
        <title>Evolution of genes and genomes on the Drosophila phylogeny.</title>
        <authorList>
            <consortium name="Drosophila 12 Genomes Consortium"/>
            <person name="Clark A.G."/>
            <person name="Eisen M.B."/>
            <person name="Smith D.R."/>
            <person name="Bergman C.M."/>
            <person name="Oliver B."/>
            <person name="Markow T.A."/>
            <person name="Kaufman T.C."/>
            <person name="Kellis M."/>
            <person name="Gelbart W."/>
            <person name="Iyer V.N."/>
            <person name="Pollard D.A."/>
            <person name="Sackton T.B."/>
            <person name="Larracuente A.M."/>
            <person name="Singh N.D."/>
            <person name="Abad J.P."/>
            <person name="Abt D.N."/>
            <person name="Adryan B."/>
            <person name="Aguade M."/>
            <person name="Akashi H."/>
            <person name="Anderson W.W."/>
            <person name="Aquadro C.F."/>
            <person name="Ardell D.H."/>
            <person name="Arguello R."/>
            <person name="Artieri C.G."/>
            <person name="Barbash D.A."/>
            <person name="Barker D."/>
            <person name="Barsanti P."/>
            <person name="Batterham P."/>
            <person name="Batzoglou S."/>
            <person name="Begun D."/>
            <person name="Bhutkar A."/>
            <person name="Blanco E."/>
            <person name="Bosak S.A."/>
            <person name="Bradley R.K."/>
            <person name="Brand A.D."/>
            <person name="Brent M.R."/>
            <person name="Brooks A.N."/>
            <person name="Brown R.H."/>
            <person name="Butlin R.K."/>
            <person name="Caggese C."/>
            <person name="Calvi B.R."/>
            <person name="Bernardo de Carvalho A."/>
            <person name="Caspi A."/>
            <person name="Castrezana S."/>
            <person name="Celniker S.E."/>
            <person name="Chang J.L."/>
            <person name="Chapple C."/>
            <person name="Chatterji S."/>
            <person name="Chinwalla A."/>
            <person name="Civetta A."/>
            <person name="Clifton S.W."/>
            <person name="Comeron J.M."/>
            <person name="Costello J.C."/>
            <person name="Coyne J.A."/>
            <person name="Daub J."/>
            <person name="David R.G."/>
            <person name="Delcher A.L."/>
            <person name="Delehaunty K."/>
            <person name="Do C.B."/>
            <person name="Ebling H."/>
            <person name="Edwards K."/>
            <person name="Eickbush T."/>
            <person name="Evans J.D."/>
            <person name="Filipski A."/>
            <person name="Findeiss S."/>
            <person name="Freyhult E."/>
            <person name="Fulton L."/>
            <person name="Fulton R."/>
            <person name="Garcia A.C."/>
            <person name="Gardiner A."/>
            <person name="Garfield D.A."/>
            <person name="Garvin B.E."/>
            <person name="Gibson G."/>
            <person name="Gilbert D."/>
            <person name="Gnerre S."/>
            <person name="Godfrey J."/>
            <person name="Good R."/>
            <person name="Gotea V."/>
            <person name="Gravely B."/>
            <person name="Greenberg A.J."/>
            <person name="Griffiths-Jones S."/>
            <person name="Gross S."/>
            <person name="Guigo R."/>
            <person name="Gustafson E.A."/>
            <person name="Haerty W."/>
            <person name="Hahn M.W."/>
            <person name="Halligan D.L."/>
            <person name="Halpern A.L."/>
            <person name="Halter G.M."/>
            <person name="Han M.V."/>
            <person name="Heger A."/>
            <person name="Hillier L."/>
            <person name="Hinrichs A.S."/>
            <person name="Holmes I."/>
            <person name="Hoskins R.A."/>
            <person name="Hubisz M.J."/>
            <person name="Hultmark D."/>
            <person name="Huntley M.A."/>
            <person name="Jaffe D.B."/>
            <person name="Jagadeeshan S."/>
            <person name="Jeck W.R."/>
            <person name="Johnson J."/>
            <person name="Jones C.D."/>
            <person name="Jordan W.C."/>
            <person name="Karpen G.H."/>
            <person name="Kataoka E."/>
            <person name="Keightley P.D."/>
            <person name="Kheradpour P."/>
            <person name="Kirkness E.F."/>
            <person name="Koerich L.B."/>
            <person name="Kristiansen K."/>
            <person name="Kudrna D."/>
            <person name="Kulathinal R.J."/>
            <person name="Kumar S."/>
            <person name="Kwok R."/>
            <person name="Lander E."/>
            <person name="Langley C.H."/>
            <person name="Lapoint R."/>
            <person name="Lazzaro B.P."/>
            <person name="Lee S.J."/>
            <person name="Levesque L."/>
            <person name="Li R."/>
            <person name="Lin C.F."/>
            <person name="Lin M.F."/>
            <person name="Lindblad-Toh K."/>
            <person name="Llopart A."/>
            <person name="Long M."/>
            <person name="Low L."/>
            <person name="Lozovsky E."/>
            <person name="Lu J."/>
            <person name="Luo M."/>
            <person name="Machado C.A."/>
            <person name="Makalowski W."/>
            <person name="Marzo M."/>
            <person name="Matsuda M."/>
            <person name="Matzkin L."/>
            <person name="McAllister B."/>
            <person name="McBride C.S."/>
            <person name="McKernan B."/>
            <person name="McKernan K."/>
            <person name="Mendez-Lago M."/>
            <person name="Minx P."/>
            <person name="Mollenhauer M.U."/>
            <person name="Montooth K."/>
            <person name="Mount S.M."/>
            <person name="Mu X."/>
            <person name="Myers E."/>
            <person name="Negre B."/>
            <person name="Newfeld S."/>
            <person name="Nielsen R."/>
            <person name="Noor M.A."/>
            <person name="O'Grady P."/>
            <person name="Pachter L."/>
            <person name="Papaceit M."/>
            <person name="Parisi M.J."/>
            <person name="Parisi M."/>
            <person name="Parts L."/>
            <person name="Pedersen J.S."/>
            <person name="Pesole G."/>
            <person name="Phillippy A.M."/>
            <person name="Ponting C.P."/>
            <person name="Pop M."/>
            <person name="Porcelli D."/>
            <person name="Powell J.R."/>
            <person name="Prohaska S."/>
            <person name="Pruitt K."/>
            <person name="Puig M."/>
            <person name="Quesneville H."/>
            <person name="Ram K.R."/>
            <person name="Rand D."/>
            <person name="Rasmussen M.D."/>
            <person name="Reed L.K."/>
            <person name="Reenan R."/>
            <person name="Reily A."/>
            <person name="Remington K.A."/>
            <person name="Rieger T.T."/>
            <person name="Ritchie M.G."/>
            <person name="Robin C."/>
            <person name="Rogers Y.H."/>
            <person name="Rohde C."/>
            <person name="Rozas J."/>
            <person name="Rubenfield M.J."/>
            <person name="Ruiz A."/>
            <person name="Russo S."/>
            <person name="Salzberg S.L."/>
            <person name="Sanchez-Gracia A."/>
            <person name="Saranga D.J."/>
            <person name="Sato H."/>
            <person name="Schaeffer S.W."/>
            <person name="Schatz M.C."/>
            <person name="Schlenke T."/>
            <person name="Schwartz R."/>
            <person name="Segarra C."/>
            <person name="Singh R.S."/>
            <person name="Sirot L."/>
            <person name="Sirota M."/>
            <person name="Sisneros N.B."/>
            <person name="Smith C.D."/>
            <person name="Smith T.F."/>
            <person name="Spieth J."/>
            <person name="Stage D.E."/>
            <person name="Stark A."/>
            <person name="Stephan W."/>
            <person name="Strausberg R.L."/>
            <person name="Strempel S."/>
            <person name="Sturgill D."/>
            <person name="Sutton G."/>
            <person name="Sutton G.G."/>
            <person name="Tao W."/>
            <person name="Teichmann S."/>
            <person name="Tobari Y.N."/>
            <person name="Tomimura Y."/>
            <person name="Tsolas J.M."/>
            <person name="Valente V.L."/>
            <person name="Venter E."/>
            <person name="Venter J.C."/>
            <person name="Vicario S."/>
            <person name="Vieira F.G."/>
            <person name="Vilella A.J."/>
            <person name="Villasante A."/>
            <person name="Walenz B."/>
            <person name="Wang J."/>
            <person name="Wasserman M."/>
            <person name="Watts T."/>
            <person name="Wilson D."/>
            <person name="Wilson R.K."/>
            <person name="Wing R.A."/>
            <person name="Wolfner M.F."/>
            <person name="Wong A."/>
            <person name="Wong G.K."/>
            <person name="Wu C.I."/>
            <person name="Wu G."/>
            <person name="Yamamoto D."/>
            <person name="Yang H.P."/>
            <person name="Yang S.P."/>
            <person name="Yorke J.A."/>
            <person name="Yoshida K."/>
            <person name="Zdobnov E."/>
            <person name="Zhang P."/>
            <person name="Zhang Y."/>
            <person name="Zimin A.V."/>
            <person name="Baldwin J."/>
            <person name="Abdouelleil A."/>
            <person name="Abdulkadir J."/>
            <person name="Abebe A."/>
            <person name="Abera B."/>
            <person name="Abreu J."/>
            <person name="Acer S.C."/>
            <person name="Aftuck L."/>
            <person name="Alexander A."/>
            <person name="An P."/>
            <person name="Anderson E."/>
            <person name="Anderson S."/>
            <person name="Arachi H."/>
            <person name="Azer M."/>
            <person name="Bachantsang P."/>
            <person name="Barry A."/>
            <person name="Bayul T."/>
            <person name="Berlin A."/>
            <person name="Bessette D."/>
            <person name="Bloom T."/>
            <person name="Blye J."/>
            <person name="Boguslavskiy L."/>
            <person name="Bonnet C."/>
            <person name="Boukhgalter B."/>
            <person name="Bourzgui I."/>
            <person name="Brown A."/>
            <person name="Cahill P."/>
            <person name="Channer S."/>
            <person name="Cheshatsang Y."/>
            <person name="Chuda L."/>
            <person name="Citroen M."/>
            <person name="Collymore A."/>
            <person name="Cooke P."/>
            <person name="Costello M."/>
            <person name="D'Aco K."/>
            <person name="Daza R."/>
            <person name="De Haan G."/>
            <person name="DeGray S."/>
            <person name="DeMaso C."/>
            <person name="Dhargay N."/>
            <person name="Dooley K."/>
            <person name="Dooley E."/>
            <person name="Doricent M."/>
            <person name="Dorje P."/>
            <person name="Dorjee K."/>
            <person name="Dupes A."/>
            <person name="Elong R."/>
            <person name="Falk J."/>
            <person name="Farina A."/>
            <person name="Faro S."/>
            <person name="Ferguson D."/>
            <person name="Fisher S."/>
            <person name="Foley C.D."/>
            <person name="Franke A."/>
            <person name="Friedrich D."/>
            <person name="Gadbois L."/>
            <person name="Gearin G."/>
            <person name="Gearin C.R."/>
            <person name="Giannoukos G."/>
            <person name="Goode T."/>
            <person name="Graham J."/>
            <person name="Grandbois E."/>
            <person name="Grewal S."/>
            <person name="Gyaltsen K."/>
            <person name="Hafez N."/>
            <person name="Hagos B."/>
            <person name="Hall J."/>
            <person name="Henson C."/>
            <person name="Hollinger A."/>
            <person name="Honan T."/>
            <person name="Huard M.D."/>
            <person name="Hughes L."/>
            <person name="Hurhula B."/>
            <person name="Husby M.E."/>
            <person name="Kamat A."/>
            <person name="Kanga B."/>
            <person name="Kashin S."/>
            <person name="Khazanovich D."/>
            <person name="Kisner P."/>
            <person name="Lance K."/>
            <person name="Lara M."/>
            <person name="Lee W."/>
            <person name="Lennon N."/>
            <person name="Letendre F."/>
            <person name="LeVine R."/>
            <person name="Lipovsky A."/>
            <person name="Liu X."/>
            <person name="Liu J."/>
            <person name="Liu S."/>
            <person name="Lokyitsang T."/>
            <person name="Lokyitsang Y."/>
            <person name="Lubonja R."/>
            <person name="Lui A."/>
            <person name="MacDonald P."/>
            <person name="Magnisalis V."/>
            <person name="Maru K."/>
            <person name="Matthews C."/>
            <person name="McCusker W."/>
            <person name="McDonough S."/>
            <person name="Mehta T."/>
            <person name="Meldrim J."/>
            <person name="Meneus L."/>
            <person name="Mihai O."/>
            <person name="Mihalev A."/>
            <person name="Mihova T."/>
            <person name="Mittelman R."/>
            <person name="Mlenga V."/>
            <person name="Montmayeur A."/>
            <person name="Mulrain L."/>
            <person name="Navidi A."/>
            <person name="Naylor J."/>
            <person name="Negash T."/>
            <person name="Nguyen T."/>
            <person name="Nguyen N."/>
            <person name="Nicol R."/>
            <person name="Norbu C."/>
            <person name="Norbu N."/>
            <person name="Novod N."/>
            <person name="O'Neill B."/>
            <person name="Osman S."/>
            <person name="Markiewicz E."/>
            <person name="Oyono O.L."/>
            <person name="Patti C."/>
            <person name="Phunkhang P."/>
            <person name="Pierre F."/>
            <person name="Priest M."/>
            <person name="Raghuraman S."/>
            <person name="Rege F."/>
            <person name="Reyes R."/>
            <person name="Rise C."/>
            <person name="Rogov P."/>
            <person name="Ross K."/>
            <person name="Ryan E."/>
            <person name="Settipalli S."/>
            <person name="Shea T."/>
            <person name="Sherpa N."/>
            <person name="Shi L."/>
            <person name="Shih D."/>
            <person name="Sparrow T."/>
            <person name="Spaulding J."/>
            <person name="Stalker J."/>
            <person name="Stange-Thomann N."/>
            <person name="Stavropoulos S."/>
            <person name="Stone C."/>
            <person name="Strader C."/>
            <person name="Tesfaye S."/>
            <person name="Thomson T."/>
            <person name="Thoulutsang Y."/>
            <person name="Thoulutsang D."/>
            <person name="Topham K."/>
            <person name="Topping I."/>
            <person name="Tsamla T."/>
            <person name="Vassiliev H."/>
            <person name="Vo A."/>
            <person name="Wangchuk T."/>
            <person name="Wangdi T."/>
            <person name="Weiand M."/>
            <person name="Wilkinson J."/>
            <person name="Wilson A."/>
            <person name="Yadav S."/>
            <person name="Young G."/>
            <person name="Yu Q."/>
            <person name="Zembek L."/>
            <person name="Zhong D."/>
            <person name="Zimmer A."/>
            <person name="Zwirko Z."/>
            <person name="Jaffe D.B."/>
            <person name="Alvarez P."/>
            <person name="Brockman W."/>
            <person name="Butler J."/>
            <person name="Chin C."/>
            <person name="Gnerre S."/>
            <person name="Grabherr M."/>
            <person name="Kleber M."/>
            <person name="Mauceli E."/>
            <person name="MacCallum I."/>
        </authorList>
    </citation>
    <scope>NUCLEOTIDE SEQUENCE [LARGE SCALE GENOMIC DNA]</scope>
    <source>
        <strain evidence="2">TSC#15010-1051.87</strain>
        <strain evidence="3">Tucson 15010-1051.87</strain>
    </source>
</reference>
<dbReference type="InParanoid" id="A0A0Q9WEL8"/>
<sequence length="178" mass="20847">MYSKTQHLALICPYMMARDTVAQYNDRPGVWRHDARNCLLVAFYCEREVQAEVKIFNLLMRSARKTASIDFEKDRPRESTDAAVIFGDCDCEKMLCDGGSCKCGWDKSRIDWLWELEQRQQSWLNESQRSMPPMAQRLKRPIKEPQKNIGCWKWLRLNCGCVSDTESFDLPYRSSTCL</sequence>
<evidence type="ECO:0000313" key="3">
    <source>
        <dbReference type="Proteomes" id="UP000008792"/>
    </source>
</evidence>
<protein>
    <submittedName>
        <fullName evidence="1">Uncharacterized protein, isoform A</fullName>
    </submittedName>
    <submittedName>
        <fullName evidence="2">Uncharacterized protein, isoform B</fullName>
    </submittedName>
</protein>
<keyword evidence="3" id="KW-1185">Reference proteome</keyword>
<dbReference type="EMBL" id="CH940650">
    <property type="protein sequence ID" value="KRF82890.1"/>
    <property type="molecule type" value="Genomic_DNA"/>
</dbReference>